<comment type="similarity">
    <text evidence="8">Belongs to the snail C2H2-type zinc-finger protein family.</text>
</comment>
<feature type="region of interest" description="Disordered" evidence="10">
    <location>
        <begin position="299"/>
        <end position="320"/>
    </location>
</feature>
<evidence type="ECO:0000256" key="2">
    <source>
        <dbReference type="ARBA" id="ARBA00022723"/>
    </source>
</evidence>
<evidence type="ECO:0000313" key="12">
    <source>
        <dbReference type="Proteomes" id="UP000095280"/>
    </source>
</evidence>
<dbReference type="Gene3D" id="3.30.160.60">
    <property type="entry name" value="Classic Zinc Finger"/>
    <property type="match status" value="4"/>
</dbReference>
<feature type="domain" description="C2H2-type" evidence="11">
    <location>
        <begin position="329"/>
        <end position="356"/>
    </location>
</feature>
<feature type="domain" description="C2H2-type" evidence="11">
    <location>
        <begin position="442"/>
        <end position="471"/>
    </location>
</feature>
<keyword evidence="2" id="KW-0479">Metal-binding</keyword>
<feature type="region of interest" description="Disordered" evidence="10">
    <location>
        <begin position="165"/>
        <end position="190"/>
    </location>
</feature>
<dbReference type="SUPFAM" id="SSF57667">
    <property type="entry name" value="beta-beta-alpha zinc fingers"/>
    <property type="match status" value="3"/>
</dbReference>
<keyword evidence="6" id="KW-0238">DNA-binding</keyword>
<sequence length="501" mass="54397">LERGCGINTRLAEREVSLQKNSIWTHPVSLLPPRLVYPVMDIQTLLADVRDRRASLTAAAAQPPPPSTPLASSSSNRSQQQQQHLIVAPLNFLMLMTAHRALTFAEYLKLLHSQLSPPTPQQQQLGSQAPAALPLAAEHHRSFDLADEASLSMSLLPEDLSLKDASREVQQQQRQRLKAEPPEEELQDAADSMTAAAAVPAAANSELLDDDYIVDDVVDDDGASAMADDGMKLEVTEELQQLPDTSDESPQMQQPQSIKTTPVRKSLGKNSGFQDGVTVGYTFDAFFVSDGRSRKRNSALQSGASAASGSVVGDPTDSAGADAKCRTRYTCNECGKDYATSSNLSRHKQTHRSLDSQLAKKCPHCSKTYVSMPALSMHILTHSLKHKCHICGKAFSRPWLLNGHLRAHTGEKPFGCAHCGKAFADRSNLRAHMQTHSAEKQFRCSKCDKSFALKSYLNKHQESACQTSAGSISADAMMDADSRADSAECMTPSAAQADNSQ</sequence>
<dbReference type="FunFam" id="3.30.160.60:FF:000043">
    <property type="entry name" value="Scratch family zinc finger 2"/>
    <property type="match status" value="1"/>
</dbReference>
<keyword evidence="4 9" id="KW-0863">Zinc-finger</keyword>
<evidence type="ECO:0000256" key="4">
    <source>
        <dbReference type="ARBA" id="ARBA00022771"/>
    </source>
</evidence>
<dbReference type="GO" id="GO:0005634">
    <property type="term" value="C:nucleus"/>
    <property type="evidence" value="ECO:0007669"/>
    <property type="project" value="UniProtKB-SubCell"/>
</dbReference>
<dbReference type="SMART" id="SM00355">
    <property type="entry name" value="ZnF_C2H2"/>
    <property type="match status" value="5"/>
</dbReference>
<feature type="compositionally biased region" description="Polar residues" evidence="10">
    <location>
        <begin position="241"/>
        <end position="260"/>
    </location>
</feature>
<dbReference type="InterPro" id="IPR050527">
    <property type="entry name" value="Snail/Krueppel_Znf"/>
</dbReference>
<keyword evidence="7" id="KW-0539">Nucleus</keyword>
<keyword evidence="3" id="KW-0677">Repeat</keyword>
<feature type="compositionally biased region" description="Low complexity" evidence="10">
    <location>
        <begin position="302"/>
        <end position="313"/>
    </location>
</feature>
<proteinExistence type="inferred from homology"/>
<feature type="compositionally biased region" description="Low complexity" evidence="10">
    <location>
        <begin position="69"/>
        <end position="81"/>
    </location>
</feature>
<evidence type="ECO:0000259" key="11">
    <source>
        <dbReference type="PROSITE" id="PS50157"/>
    </source>
</evidence>
<comment type="subcellular location">
    <subcellularLocation>
        <location evidence="1">Nucleus</location>
    </subcellularLocation>
</comment>
<dbReference type="FunFam" id="3.30.160.60:FF:000706">
    <property type="entry name" value="Zinc finger protein"/>
    <property type="match status" value="1"/>
</dbReference>
<keyword evidence="5" id="KW-0862">Zinc</keyword>
<evidence type="ECO:0000256" key="3">
    <source>
        <dbReference type="ARBA" id="ARBA00022737"/>
    </source>
</evidence>
<accession>A0A1I8I524</accession>
<feature type="domain" description="C2H2-type" evidence="11">
    <location>
        <begin position="386"/>
        <end position="413"/>
    </location>
</feature>
<dbReference type="FunFam" id="3.30.160.60:FF:000169">
    <property type="entry name" value="transcriptional repressor scratch 2"/>
    <property type="match status" value="1"/>
</dbReference>
<reference evidence="13" key="1">
    <citation type="submission" date="2016-11" db="UniProtKB">
        <authorList>
            <consortium name="WormBaseParasite"/>
        </authorList>
    </citation>
    <scope>IDENTIFICATION</scope>
</reference>
<feature type="region of interest" description="Disordered" evidence="10">
    <location>
        <begin position="241"/>
        <end position="271"/>
    </location>
</feature>
<name>A0A1I8I524_9PLAT</name>
<dbReference type="GO" id="GO:0000978">
    <property type="term" value="F:RNA polymerase II cis-regulatory region sequence-specific DNA binding"/>
    <property type="evidence" value="ECO:0007669"/>
    <property type="project" value="TreeGrafter"/>
</dbReference>
<dbReference type="InterPro" id="IPR013087">
    <property type="entry name" value="Znf_C2H2_type"/>
</dbReference>
<dbReference type="GO" id="GO:0008270">
    <property type="term" value="F:zinc ion binding"/>
    <property type="evidence" value="ECO:0007669"/>
    <property type="project" value="UniProtKB-KW"/>
</dbReference>
<dbReference type="GO" id="GO:0000981">
    <property type="term" value="F:DNA-binding transcription factor activity, RNA polymerase II-specific"/>
    <property type="evidence" value="ECO:0007669"/>
    <property type="project" value="TreeGrafter"/>
</dbReference>
<evidence type="ECO:0000256" key="9">
    <source>
        <dbReference type="PROSITE-ProRule" id="PRU00042"/>
    </source>
</evidence>
<dbReference type="Pfam" id="PF00096">
    <property type="entry name" value="zf-C2H2"/>
    <property type="match status" value="5"/>
</dbReference>
<feature type="domain" description="C2H2-type" evidence="11">
    <location>
        <begin position="360"/>
        <end position="387"/>
    </location>
</feature>
<organism evidence="12 13">
    <name type="scientific">Macrostomum lignano</name>
    <dbReference type="NCBI Taxonomy" id="282301"/>
    <lineage>
        <taxon>Eukaryota</taxon>
        <taxon>Metazoa</taxon>
        <taxon>Spiralia</taxon>
        <taxon>Lophotrochozoa</taxon>
        <taxon>Platyhelminthes</taxon>
        <taxon>Rhabditophora</taxon>
        <taxon>Macrostomorpha</taxon>
        <taxon>Macrostomida</taxon>
        <taxon>Macrostomidae</taxon>
        <taxon>Macrostomum</taxon>
    </lineage>
</organism>
<evidence type="ECO:0000313" key="13">
    <source>
        <dbReference type="WBParaSite" id="maker-uti_cns_0009871-snap-gene-0.1-mRNA-1"/>
    </source>
</evidence>
<evidence type="ECO:0000256" key="6">
    <source>
        <dbReference type="ARBA" id="ARBA00023125"/>
    </source>
</evidence>
<feature type="region of interest" description="Disordered" evidence="10">
    <location>
        <begin position="56"/>
        <end position="81"/>
    </location>
</feature>
<dbReference type="FunFam" id="3.30.160.60:FF:000110">
    <property type="entry name" value="Zinc finger protein-like"/>
    <property type="match status" value="1"/>
</dbReference>
<dbReference type="InterPro" id="IPR036236">
    <property type="entry name" value="Znf_C2H2_sf"/>
</dbReference>
<dbReference type="PROSITE" id="PS00028">
    <property type="entry name" value="ZINC_FINGER_C2H2_1"/>
    <property type="match status" value="4"/>
</dbReference>
<dbReference type="PANTHER" id="PTHR24388">
    <property type="entry name" value="ZINC FINGER PROTEIN"/>
    <property type="match status" value="1"/>
</dbReference>
<dbReference type="PANTHER" id="PTHR24388:SF48">
    <property type="entry name" value="TRANSCRIPTIONAL REPRESSOR SCRATCH 2"/>
    <property type="match status" value="1"/>
</dbReference>
<evidence type="ECO:0000256" key="8">
    <source>
        <dbReference type="ARBA" id="ARBA00037948"/>
    </source>
</evidence>
<evidence type="ECO:0000256" key="1">
    <source>
        <dbReference type="ARBA" id="ARBA00004123"/>
    </source>
</evidence>
<feature type="domain" description="C2H2-type" evidence="11">
    <location>
        <begin position="414"/>
        <end position="441"/>
    </location>
</feature>
<evidence type="ECO:0000256" key="10">
    <source>
        <dbReference type="SAM" id="MobiDB-lite"/>
    </source>
</evidence>
<dbReference type="AlphaFoldDB" id="A0A1I8I524"/>
<dbReference type="PROSITE" id="PS50157">
    <property type="entry name" value="ZINC_FINGER_C2H2_2"/>
    <property type="match status" value="5"/>
</dbReference>
<keyword evidence="12" id="KW-1185">Reference proteome</keyword>
<evidence type="ECO:0000256" key="5">
    <source>
        <dbReference type="ARBA" id="ARBA00022833"/>
    </source>
</evidence>
<dbReference type="Proteomes" id="UP000095280">
    <property type="component" value="Unplaced"/>
</dbReference>
<evidence type="ECO:0000256" key="7">
    <source>
        <dbReference type="ARBA" id="ARBA00023242"/>
    </source>
</evidence>
<dbReference type="WBParaSite" id="maker-uti_cns_0009871-snap-gene-0.1-mRNA-1">
    <property type="protein sequence ID" value="maker-uti_cns_0009871-snap-gene-0.1-mRNA-1"/>
    <property type="gene ID" value="maker-uti_cns_0009871-snap-gene-0.1"/>
</dbReference>
<protein>
    <submittedName>
        <fullName evidence="13">Transcriptional repressor scratch 1</fullName>
    </submittedName>
</protein>